<dbReference type="PANTHER" id="PTHR43685:SF2">
    <property type="entry name" value="GLYCOSYLTRANSFERASE 2-LIKE DOMAIN-CONTAINING PROTEIN"/>
    <property type="match status" value="1"/>
</dbReference>
<dbReference type="GO" id="GO:0016757">
    <property type="term" value="F:glycosyltransferase activity"/>
    <property type="evidence" value="ECO:0007669"/>
    <property type="project" value="UniProtKB-KW"/>
</dbReference>
<organism evidence="2 3">
    <name type="scientific">Candidatus Enterocloster excrementigallinarum</name>
    <dbReference type="NCBI Taxonomy" id="2838558"/>
    <lineage>
        <taxon>Bacteria</taxon>
        <taxon>Bacillati</taxon>
        <taxon>Bacillota</taxon>
        <taxon>Clostridia</taxon>
        <taxon>Lachnospirales</taxon>
        <taxon>Lachnospiraceae</taxon>
        <taxon>Enterocloster</taxon>
    </lineage>
</organism>
<dbReference type="InterPro" id="IPR001173">
    <property type="entry name" value="Glyco_trans_2-like"/>
</dbReference>
<dbReference type="Proteomes" id="UP000823863">
    <property type="component" value="Unassembled WGS sequence"/>
</dbReference>
<dbReference type="EMBL" id="DWWB01000049">
    <property type="protein sequence ID" value="HJC66806.1"/>
    <property type="molecule type" value="Genomic_DNA"/>
</dbReference>
<sequence length="292" mass="34347">MAKITVVIITYKRPLEILMRAVKSVIYQTYTDWKLYVVNDAPDEITLGADIKEALESFSDERISYLTYERNRGSNYARNYGLKYSSSEFIAFLDDDDEWLPYKLEKQLNVIEKENSVALVSCGFFLNTNGKVSGEKRTFPDKDKSLRSLLVGNYIGGTSFPLLRRSAVIEVGGFDEEMQSCQEYDLWLRLRFKYQFRTVNEPLGIYYISADSIYKKSQKRFYQGDKRILEKYQDKFSMDKKAYNIHLNDMAYNFLISKDYSYYREYKLLALKTRVLSLANFTMLYKLLSKLK</sequence>
<name>A0A9D2TF48_9FIRM</name>
<evidence type="ECO:0000313" key="2">
    <source>
        <dbReference type="EMBL" id="HJC66806.1"/>
    </source>
</evidence>
<dbReference type="EC" id="2.4.-.-" evidence="2"/>
<dbReference type="Gene3D" id="3.90.550.10">
    <property type="entry name" value="Spore Coat Polysaccharide Biosynthesis Protein SpsA, Chain A"/>
    <property type="match status" value="1"/>
</dbReference>
<dbReference type="InterPro" id="IPR050834">
    <property type="entry name" value="Glycosyltransf_2"/>
</dbReference>
<keyword evidence="2" id="KW-0328">Glycosyltransferase</keyword>
<protein>
    <submittedName>
        <fullName evidence="2">Glycosyltransferase</fullName>
        <ecNumber evidence="2">2.4.-.-</ecNumber>
    </submittedName>
</protein>
<proteinExistence type="predicted"/>
<dbReference type="InterPro" id="IPR029044">
    <property type="entry name" value="Nucleotide-diphossugar_trans"/>
</dbReference>
<dbReference type="SUPFAM" id="SSF53448">
    <property type="entry name" value="Nucleotide-diphospho-sugar transferases"/>
    <property type="match status" value="1"/>
</dbReference>
<keyword evidence="2" id="KW-0808">Transferase</keyword>
<dbReference type="PANTHER" id="PTHR43685">
    <property type="entry name" value="GLYCOSYLTRANSFERASE"/>
    <property type="match status" value="1"/>
</dbReference>
<reference evidence="2" key="1">
    <citation type="journal article" date="2021" name="PeerJ">
        <title>Extensive microbial diversity within the chicken gut microbiome revealed by metagenomics and culture.</title>
        <authorList>
            <person name="Gilroy R."/>
            <person name="Ravi A."/>
            <person name="Getino M."/>
            <person name="Pursley I."/>
            <person name="Horton D.L."/>
            <person name="Alikhan N.F."/>
            <person name="Baker D."/>
            <person name="Gharbi K."/>
            <person name="Hall N."/>
            <person name="Watson M."/>
            <person name="Adriaenssens E.M."/>
            <person name="Foster-Nyarko E."/>
            <person name="Jarju S."/>
            <person name="Secka A."/>
            <person name="Antonio M."/>
            <person name="Oren A."/>
            <person name="Chaudhuri R.R."/>
            <person name="La Ragione R."/>
            <person name="Hildebrand F."/>
            <person name="Pallen M.J."/>
        </authorList>
    </citation>
    <scope>NUCLEOTIDE SEQUENCE</scope>
    <source>
        <strain evidence="2">CHK198-12963</strain>
    </source>
</reference>
<evidence type="ECO:0000259" key="1">
    <source>
        <dbReference type="Pfam" id="PF00535"/>
    </source>
</evidence>
<evidence type="ECO:0000313" key="3">
    <source>
        <dbReference type="Proteomes" id="UP000823863"/>
    </source>
</evidence>
<dbReference type="Pfam" id="PF00535">
    <property type="entry name" value="Glycos_transf_2"/>
    <property type="match status" value="1"/>
</dbReference>
<accession>A0A9D2TF48</accession>
<comment type="caution">
    <text evidence="2">The sequence shown here is derived from an EMBL/GenBank/DDBJ whole genome shotgun (WGS) entry which is preliminary data.</text>
</comment>
<reference evidence="2" key="2">
    <citation type="submission" date="2021-04" db="EMBL/GenBank/DDBJ databases">
        <authorList>
            <person name="Gilroy R."/>
        </authorList>
    </citation>
    <scope>NUCLEOTIDE SEQUENCE</scope>
    <source>
        <strain evidence="2">CHK198-12963</strain>
    </source>
</reference>
<dbReference type="AlphaFoldDB" id="A0A9D2TF48"/>
<feature type="domain" description="Glycosyltransferase 2-like" evidence="1">
    <location>
        <begin position="5"/>
        <end position="171"/>
    </location>
</feature>
<gene>
    <name evidence="2" type="ORF">H9931_08825</name>
</gene>